<reference evidence="2 3" key="1">
    <citation type="submission" date="2018-11" db="EMBL/GenBank/DDBJ databases">
        <authorList>
            <person name="Li F."/>
        </authorList>
    </citation>
    <scope>NUCLEOTIDE SEQUENCE [LARGE SCALE GENOMIC DNA]</scope>
    <source>
        <strain evidence="2 3">KIS18-7</strain>
    </source>
</reference>
<dbReference type="AlphaFoldDB" id="A0A3N0DT26"/>
<keyword evidence="3" id="KW-1185">Reference proteome</keyword>
<evidence type="ECO:0000313" key="3">
    <source>
        <dbReference type="Proteomes" id="UP000277094"/>
    </source>
</evidence>
<dbReference type="Proteomes" id="UP000277094">
    <property type="component" value="Unassembled WGS sequence"/>
</dbReference>
<proteinExistence type="predicted"/>
<dbReference type="EMBL" id="RJSG01000002">
    <property type="protein sequence ID" value="RNL78740.1"/>
    <property type="molecule type" value="Genomic_DNA"/>
</dbReference>
<comment type="caution">
    <text evidence="2">The sequence shown here is derived from an EMBL/GenBank/DDBJ whole genome shotgun (WGS) entry which is preliminary data.</text>
</comment>
<dbReference type="RefSeq" id="WP_123233242.1">
    <property type="nucleotide sequence ID" value="NZ_RJSG01000002.1"/>
</dbReference>
<evidence type="ECO:0000256" key="1">
    <source>
        <dbReference type="SAM" id="MobiDB-lite"/>
    </source>
</evidence>
<organism evidence="2 3">
    <name type="scientific">Nocardioides marmorisolisilvae</name>
    <dbReference type="NCBI Taxonomy" id="1542737"/>
    <lineage>
        <taxon>Bacteria</taxon>
        <taxon>Bacillati</taxon>
        <taxon>Actinomycetota</taxon>
        <taxon>Actinomycetes</taxon>
        <taxon>Propionibacteriales</taxon>
        <taxon>Nocardioidaceae</taxon>
        <taxon>Nocardioides</taxon>
    </lineage>
</organism>
<feature type="compositionally biased region" description="Basic residues" evidence="1">
    <location>
        <begin position="10"/>
        <end position="21"/>
    </location>
</feature>
<feature type="region of interest" description="Disordered" evidence="1">
    <location>
        <begin position="1"/>
        <end position="41"/>
    </location>
</feature>
<name>A0A3N0DT26_9ACTN</name>
<sequence>MPDNDDGLIRPRHRKKGRASKRGTETPGRNLRVVPDPAEQDAAPLGHYPVDDLAAMSPSAVEMLVHRARLEAESMAASIPHVLITRDTETGAATTSEPFADGLHALVTAREFVEKYRDLQPRWDFTLTVAPVPG</sequence>
<gene>
    <name evidence="2" type="ORF">EFL95_06595</name>
</gene>
<protein>
    <submittedName>
        <fullName evidence="2">Uncharacterized protein</fullName>
    </submittedName>
</protein>
<evidence type="ECO:0000313" key="2">
    <source>
        <dbReference type="EMBL" id="RNL78740.1"/>
    </source>
</evidence>
<accession>A0A3N0DT26</accession>